<evidence type="ECO:0000256" key="2">
    <source>
        <dbReference type="ARBA" id="ARBA00004922"/>
    </source>
</evidence>
<feature type="transmembrane region" description="Helical" evidence="14">
    <location>
        <begin position="77"/>
        <end position="93"/>
    </location>
</feature>
<dbReference type="OrthoDB" id="20028at2759"/>
<evidence type="ECO:0000256" key="7">
    <source>
        <dbReference type="ARBA" id="ARBA00022692"/>
    </source>
</evidence>
<feature type="transmembrane region" description="Helical" evidence="14">
    <location>
        <begin position="20"/>
        <end position="40"/>
    </location>
</feature>
<feature type="transmembrane region" description="Helical" evidence="14">
    <location>
        <begin position="105"/>
        <end position="125"/>
    </location>
</feature>
<organism evidence="15 16">
    <name type="scientific">Coemansia javaensis</name>
    <dbReference type="NCBI Taxonomy" id="2761396"/>
    <lineage>
        <taxon>Eukaryota</taxon>
        <taxon>Fungi</taxon>
        <taxon>Fungi incertae sedis</taxon>
        <taxon>Zoopagomycota</taxon>
        <taxon>Kickxellomycotina</taxon>
        <taxon>Kickxellomycetes</taxon>
        <taxon>Kickxellales</taxon>
        <taxon>Kickxellaceae</taxon>
        <taxon>Coemansia</taxon>
    </lineage>
</organism>
<keyword evidence="8 14" id="KW-0256">Endoplasmic reticulum</keyword>
<dbReference type="Proteomes" id="UP001140217">
    <property type="component" value="Unassembled WGS sequence"/>
</dbReference>
<dbReference type="EMBL" id="JANBUL010000172">
    <property type="protein sequence ID" value="KAJ2779554.1"/>
    <property type="molecule type" value="Genomic_DNA"/>
</dbReference>
<evidence type="ECO:0000256" key="9">
    <source>
        <dbReference type="ARBA" id="ARBA00022989"/>
    </source>
</evidence>
<feature type="transmembrane region" description="Helical" evidence="14">
    <location>
        <begin position="328"/>
        <end position="346"/>
    </location>
</feature>
<evidence type="ECO:0000256" key="10">
    <source>
        <dbReference type="ARBA" id="ARBA00023136"/>
    </source>
</evidence>
<feature type="transmembrane region" description="Helical" evidence="14">
    <location>
        <begin position="271"/>
        <end position="292"/>
    </location>
</feature>
<evidence type="ECO:0000256" key="12">
    <source>
        <dbReference type="ARBA" id="ARBA00049506"/>
    </source>
</evidence>
<keyword evidence="7 14" id="KW-0812">Transmembrane</keyword>
<comment type="pathway">
    <text evidence="2 14">Protein modification; protein glycosylation.</text>
</comment>
<dbReference type="PANTHER" id="PTHR12646:SF0">
    <property type="entry name" value="DOL-P-MAN:MAN(5)GLCNAC(2)-PP-DOL ALPHA-1,3-MANNOSYLTRANSFERASE"/>
    <property type="match status" value="1"/>
</dbReference>
<evidence type="ECO:0000256" key="14">
    <source>
        <dbReference type="RuleBase" id="RU364047"/>
    </source>
</evidence>
<dbReference type="PANTHER" id="PTHR12646">
    <property type="entry name" value="NOT56 - RELATED"/>
    <property type="match status" value="1"/>
</dbReference>
<dbReference type="GO" id="GO:0052925">
    <property type="term" value="F:dol-P-Man:Man(5)GlcNAc(2)-PP-Dol alpha-1,3-mannosyltransferase activity"/>
    <property type="evidence" value="ECO:0007669"/>
    <property type="project" value="UniProtKB-EC"/>
</dbReference>
<comment type="subcellular location">
    <subcellularLocation>
        <location evidence="1 14">Endoplasmic reticulum membrane</location>
        <topology evidence="1 14">Multi-pass membrane protein</topology>
    </subcellularLocation>
</comment>
<dbReference type="GO" id="GO:0005789">
    <property type="term" value="C:endoplasmic reticulum membrane"/>
    <property type="evidence" value="ECO:0007669"/>
    <property type="project" value="UniProtKB-SubCell"/>
</dbReference>
<evidence type="ECO:0000256" key="4">
    <source>
        <dbReference type="ARBA" id="ARBA00015561"/>
    </source>
</evidence>
<evidence type="ECO:0000256" key="1">
    <source>
        <dbReference type="ARBA" id="ARBA00004477"/>
    </source>
</evidence>
<evidence type="ECO:0000313" key="15">
    <source>
        <dbReference type="EMBL" id="KAJ2779554.1"/>
    </source>
</evidence>
<reference evidence="15" key="1">
    <citation type="submission" date="2022-07" db="EMBL/GenBank/DDBJ databases">
        <title>Phylogenomic reconstructions and comparative analyses of Kickxellomycotina fungi.</title>
        <authorList>
            <person name="Reynolds N.K."/>
            <person name="Stajich J.E."/>
            <person name="Barry K."/>
            <person name="Grigoriev I.V."/>
            <person name="Crous P."/>
            <person name="Smith M.E."/>
        </authorList>
    </citation>
    <scope>NUCLEOTIDE SEQUENCE</scope>
    <source>
        <strain evidence="15">NBRC 105414</strain>
    </source>
</reference>
<evidence type="ECO:0000256" key="11">
    <source>
        <dbReference type="ARBA" id="ARBA00044743"/>
    </source>
</evidence>
<gene>
    <name evidence="15" type="primary">ALG3</name>
    <name evidence="15" type="ORF">H4R18_003950</name>
</gene>
<keyword evidence="5 14" id="KW-0328">Glycosyltransferase</keyword>
<protein>
    <recommendedName>
        <fullName evidence="4 14">Dol-P-Man:Man(5)GlcNAc(2)-PP-Dol alpha-1,3-mannosyltransferase</fullName>
        <ecNumber evidence="3 14">2.4.1.258</ecNumber>
    </recommendedName>
    <alternativeName>
        <fullName evidence="14">Dol-P-Man-dependent alpha(1-3)-mannosyltransferase</fullName>
    </alternativeName>
</protein>
<feature type="transmembrane region" description="Helical" evidence="14">
    <location>
        <begin position="181"/>
        <end position="206"/>
    </location>
</feature>
<feature type="transmembrane region" description="Helical" evidence="14">
    <location>
        <begin position="212"/>
        <end position="234"/>
    </location>
</feature>
<evidence type="ECO:0000256" key="8">
    <source>
        <dbReference type="ARBA" id="ARBA00022824"/>
    </source>
</evidence>
<keyword evidence="16" id="KW-1185">Reference proteome</keyword>
<comment type="catalytic activity">
    <reaction evidence="12 14">
        <text>an alpha-D-Man-(1-&gt;2)-alpha-D-Man-(1-&gt;2)-alpha-D-Man-(1-&gt;3)-[alpha-D-Man-(1-&gt;6)]-beta-D-Man-(1-&gt;4)-beta-D-GlcNAc-(1-&gt;4)-alpha-D-GlcNAc-diphospho-di-trans,poly-cis-dolichol + a di-trans,poly-cis-dolichyl beta-D-mannosyl phosphate = an alpha-D-Man-(1-&gt;2)-alpha-D-Man-(1-&gt;2)-alpha-D-Man-(1-&gt;3)-[alpha-D-Man-(1-&gt;3)-alpha-D-Man-(1-&gt;6)]-beta-D-Man-(1-&gt;4)-beta-D-GlcNAc-(1-&gt;4)-alpha-D-GlcNAc-diphospho-di-trans,poly-cis-dolichol + a di-trans,poly-cis-dolichyl phosphate + H(+)</text>
        <dbReference type="Rhea" id="RHEA:29527"/>
        <dbReference type="Rhea" id="RHEA-COMP:19498"/>
        <dbReference type="Rhea" id="RHEA-COMP:19501"/>
        <dbReference type="Rhea" id="RHEA-COMP:19516"/>
        <dbReference type="Rhea" id="RHEA-COMP:19517"/>
        <dbReference type="ChEBI" id="CHEBI:15378"/>
        <dbReference type="ChEBI" id="CHEBI:57683"/>
        <dbReference type="ChEBI" id="CHEBI:58211"/>
        <dbReference type="ChEBI" id="CHEBI:132515"/>
        <dbReference type="ChEBI" id="CHEBI:132516"/>
        <dbReference type="EC" id="2.4.1.258"/>
    </reaction>
    <physiologicalReaction direction="left-to-right" evidence="12 14">
        <dbReference type="Rhea" id="RHEA:29528"/>
    </physiologicalReaction>
</comment>
<keyword evidence="9 14" id="KW-1133">Transmembrane helix</keyword>
<evidence type="ECO:0000256" key="5">
    <source>
        <dbReference type="ARBA" id="ARBA00022676"/>
    </source>
</evidence>
<comment type="function">
    <text evidence="11 14">Dol-P-Man:Man(5)GlcNAc(2)-PP-Dol alpha-1,3-mannosyltransferase that operates in the biosynthetic pathway of dolichol-linked oligosaccharides, the glycan precursors employed in protein asparagine (N)-glycosylation. The assembly of dolichol-linked oligosaccharides begins on the cytosolic side of the endoplasmic reticulum membrane and finishes in its lumen. The sequential addition of sugars to dolichol pyrophosphate produces dolichol-linked oligosaccharides containing fourteen sugars, including two GlcNAcs, nine mannoses and three glucoses. Once assembled, the oligosaccharide is transferred from the lipid to nascent proteins by oligosaccharyltransferases. In the lumen of the endoplasmic reticulum, adds the first dolichyl beta-D-mannosyl phosphate derived mannose in an alpha-1,3 linkage to Man(5)GlcNAc(2)-PP-dolichol to produce Man(6)GlcNAc(2)-PP-dolichol.</text>
</comment>
<sequence>MAWAARAQRLAGDAAFTQRYFAPAAAALVLLEAGLTYTIIQRVAYTEIDWLAYMQEVEGVARGERNYSMLKGDTGPLVYPAGFVWVYGLLRAATRGGSDLRTAQYVFMGVYLATLAVVACIYRAARVPTLWLAPLALSKRLHSIYVLRLFNDPVAMLAAYAGVLALGCCSSSSRRALRWSGLLFSLGVSVKMNVQLMLPGAAYIWWRAGGLRMVAAQAAVVVASQALVAAPFLLAHPAEYLGAAFDYGRQFDYTWTVNWRFVGERVFASPAWARALLAAHAALLAVLGLAVWPRLSGSSALAVIRQGLRWRGGSGSGRAAAAVTAHEAALVVFTANLAGVLCARTLHYQFYAWYAHTLPLLLHYTRLPLGAQAALWLAIEAAWNVYPSTSASSAALLAANAAVLAAVVRRALARSPAGPHAKTQ</sequence>
<name>A0A9W8H7L4_9FUNG</name>
<evidence type="ECO:0000313" key="16">
    <source>
        <dbReference type="Proteomes" id="UP001140217"/>
    </source>
</evidence>
<accession>A0A9W8H7L4</accession>
<evidence type="ECO:0000256" key="3">
    <source>
        <dbReference type="ARBA" id="ARBA00011964"/>
    </source>
</evidence>
<evidence type="ECO:0000256" key="13">
    <source>
        <dbReference type="ARBA" id="ARBA00093457"/>
    </source>
</evidence>
<dbReference type="AlphaFoldDB" id="A0A9W8H7L4"/>
<proteinExistence type="inferred from homology"/>
<feature type="transmembrane region" description="Helical" evidence="14">
    <location>
        <begin position="145"/>
        <end position="169"/>
    </location>
</feature>
<dbReference type="EC" id="2.4.1.258" evidence="3 14"/>
<keyword evidence="6 14" id="KW-0808">Transferase</keyword>
<comment type="caution">
    <text evidence="15">The sequence shown here is derived from an EMBL/GenBank/DDBJ whole genome shotgun (WGS) entry which is preliminary data.</text>
</comment>
<evidence type="ECO:0000256" key="6">
    <source>
        <dbReference type="ARBA" id="ARBA00022679"/>
    </source>
</evidence>
<keyword evidence="10 14" id="KW-0472">Membrane</keyword>
<dbReference type="Pfam" id="PF05208">
    <property type="entry name" value="ALG3"/>
    <property type="match status" value="1"/>
</dbReference>
<comment type="similarity">
    <text evidence="13">Belongs to the glycosyltransferase ALG3 family.</text>
</comment>
<dbReference type="InterPro" id="IPR007873">
    <property type="entry name" value="Glycosyltransferase_ALG3"/>
</dbReference>